<dbReference type="InterPro" id="IPR010502">
    <property type="entry name" value="Carb-bd_dom_fam9"/>
</dbReference>
<dbReference type="SUPFAM" id="SSF49344">
    <property type="entry name" value="CBD9-like"/>
    <property type="match status" value="1"/>
</dbReference>
<dbReference type="Proteomes" id="UP000256869">
    <property type="component" value="Unassembled WGS sequence"/>
</dbReference>
<feature type="domain" description="Carbohydrate-binding" evidence="1">
    <location>
        <begin position="30"/>
        <end position="126"/>
    </location>
</feature>
<dbReference type="RefSeq" id="WP_115995680.1">
    <property type="nucleotide sequence ID" value="NZ_QRDY01000031.1"/>
</dbReference>
<reference evidence="2 3" key="1">
    <citation type="submission" date="2018-07" db="EMBL/GenBank/DDBJ databases">
        <title>Genomic Encyclopedia of Type Strains, Phase III (KMG-III): the genomes of soil and plant-associated and newly described type strains.</title>
        <authorList>
            <person name="Whitman W."/>
        </authorList>
    </citation>
    <scope>NUCLEOTIDE SEQUENCE [LARGE SCALE GENOMIC DNA]</scope>
    <source>
        <strain evidence="2 3">CECT 8236</strain>
    </source>
</reference>
<accession>A0A3D9HTD2</accession>
<dbReference type="CDD" id="cd09620">
    <property type="entry name" value="CBM9_like_3"/>
    <property type="match status" value="1"/>
</dbReference>
<dbReference type="Gene3D" id="2.60.40.1190">
    <property type="match status" value="1"/>
</dbReference>
<comment type="caution">
    <text evidence="2">The sequence shown here is derived from an EMBL/GenBank/DDBJ whole genome shotgun (WGS) entry which is preliminary data.</text>
</comment>
<dbReference type="GO" id="GO:0004553">
    <property type="term" value="F:hydrolase activity, hydrolyzing O-glycosyl compounds"/>
    <property type="evidence" value="ECO:0007669"/>
    <property type="project" value="InterPro"/>
</dbReference>
<proteinExistence type="predicted"/>
<keyword evidence="3" id="KW-1185">Reference proteome</keyword>
<evidence type="ECO:0000313" key="2">
    <source>
        <dbReference type="EMBL" id="RED52758.1"/>
    </source>
</evidence>
<dbReference type="EMBL" id="QRDY01000031">
    <property type="protein sequence ID" value="RED52758.1"/>
    <property type="molecule type" value="Genomic_DNA"/>
</dbReference>
<evidence type="ECO:0000259" key="1">
    <source>
        <dbReference type="Pfam" id="PF06452"/>
    </source>
</evidence>
<dbReference type="PANTHER" id="PTHR35532:SF5">
    <property type="entry name" value="CARBOHYDRATE-BINDING DOMAIN-CONTAINING PROTEIN"/>
    <property type="match status" value="1"/>
</dbReference>
<dbReference type="GO" id="GO:0016052">
    <property type="term" value="P:carbohydrate catabolic process"/>
    <property type="evidence" value="ECO:0007669"/>
    <property type="project" value="InterPro"/>
</dbReference>
<organism evidence="2 3">
    <name type="scientific">Cohnella lupini</name>
    <dbReference type="NCBI Taxonomy" id="1294267"/>
    <lineage>
        <taxon>Bacteria</taxon>
        <taxon>Bacillati</taxon>
        <taxon>Bacillota</taxon>
        <taxon>Bacilli</taxon>
        <taxon>Bacillales</taxon>
        <taxon>Paenibacillaceae</taxon>
        <taxon>Cohnella</taxon>
    </lineage>
</organism>
<dbReference type="PANTHER" id="PTHR35532">
    <property type="entry name" value="SIMILAR TO POLYHYDROXYALKANOATE DEPOLYMERASE"/>
    <property type="match status" value="1"/>
</dbReference>
<dbReference type="AlphaFoldDB" id="A0A3D9HTD2"/>
<dbReference type="Pfam" id="PF06452">
    <property type="entry name" value="CBM9_1"/>
    <property type="match status" value="1"/>
</dbReference>
<dbReference type="GO" id="GO:0030246">
    <property type="term" value="F:carbohydrate binding"/>
    <property type="evidence" value="ECO:0007669"/>
    <property type="project" value="InterPro"/>
</dbReference>
<dbReference type="OrthoDB" id="9786766at2"/>
<sequence length="344" mass="40153">MNRSGVPEPDIEYAPKSYVCRRAKEPLVLDGRFDKPFWAEADWTDEFVDIEGDRRPLPAKRTRVKMLWDDDYFYFAAEMIEDQIWATLTERESVIFYDNDFEIFIDPDGDSHQYYEFEINALNTVWDLLLVKPYRDGGPPVNGWDINGLRTAVYIDGELNRPGAANRMWSVEIAMPWSSLRECATEGRPPESGEFWRVNFSRVEWRAETEDGAYRKVINPDTGKSYPEDNWVWSPMGLINMHYPELWGYVMFAGESGPSSFELPLDERVKWELRKLYYRERNYFAEHGSFTNDLKSLMRSGEQWSITPVAETTRSLFQISAPSVDGKSVFCIREDGKLWKEPAS</sequence>
<evidence type="ECO:0000313" key="3">
    <source>
        <dbReference type="Proteomes" id="UP000256869"/>
    </source>
</evidence>
<gene>
    <name evidence="2" type="ORF">DFP95_13124</name>
</gene>
<name>A0A3D9HTD2_9BACL</name>
<protein>
    <submittedName>
        <fullName evidence="2">Carbohydrate binding protein with CBM9 domain</fullName>
    </submittedName>
</protein>